<comment type="caution">
    <text evidence="2">The sequence shown here is derived from an EMBL/GenBank/DDBJ whole genome shotgun (WGS) entry which is preliminary data.</text>
</comment>
<protein>
    <submittedName>
        <fullName evidence="2">Uncharacterized protein</fullName>
    </submittedName>
</protein>
<name>A0A4Y9A7H4_9BACI</name>
<evidence type="ECO:0000256" key="1">
    <source>
        <dbReference type="SAM" id="Phobius"/>
    </source>
</evidence>
<organism evidence="2 3">
    <name type="scientific">Lentibacillus salicampi</name>
    <dbReference type="NCBI Taxonomy" id="175306"/>
    <lineage>
        <taxon>Bacteria</taxon>
        <taxon>Bacillati</taxon>
        <taxon>Bacillota</taxon>
        <taxon>Bacilli</taxon>
        <taxon>Bacillales</taxon>
        <taxon>Bacillaceae</taxon>
        <taxon>Lentibacillus</taxon>
    </lineage>
</organism>
<keyword evidence="1" id="KW-0472">Membrane</keyword>
<keyword evidence="1" id="KW-0812">Transmembrane</keyword>
<dbReference type="Proteomes" id="UP000298484">
    <property type="component" value="Unassembled WGS sequence"/>
</dbReference>
<dbReference type="OrthoDB" id="46834at2"/>
<dbReference type="RefSeq" id="WP_135111210.1">
    <property type="nucleotide sequence ID" value="NZ_SRHY01000041.1"/>
</dbReference>
<accession>A0A4Y9A7H4</accession>
<keyword evidence="1" id="KW-1133">Transmembrane helix</keyword>
<evidence type="ECO:0000313" key="2">
    <source>
        <dbReference type="EMBL" id="TFJ91718.1"/>
    </source>
</evidence>
<dbReference type="AlphaFoldDB" id="A0A4Y9A7H4"/>
<feature type="transmembrane region" description="Helical" evidence="1">
    <location>
        <begin position="6"/>
        <end position="24"/>
    </location>
</feature>
<reference evidence="2 3" key="1">
    <citation type="submission" date="2019-03" db="EMBL/GenBank/DDBJ databases">
        <title>Genome sequence of Lentibacillus salicampi ATCC BAA-719.</title>
        <authorList>
            <person name="Maclea K.S."/>
            <person name="Simoes Junior M."/>
        </authorList>
    </citation>
    <scope>NUCLEOTIDE SEQUENCE [LARGE SCALE GENOMIC DNA]</scope>
    <source>
        <strain evidence="2 3">ATCC BAA-719</strain>
    </source>
</reference>
<gene>
    <name evidence="2" type="ORF">E4U82_16115</name>
</gene>
<evidence type="ECO:0000313" key="3">
    <source>
        <dbReference type="Proteomes" id="UP000298484"/>
    </source>
</evidence>
<keyword evidence="3" id="KW-1185">Reference proteome</keyword>
<dbReference type="EMBL" id="SRHY01000041">
    <property type="protein sequence ID" value="TFJ91718.1"/>
    <property type="molecule type" value="Genomic_DNA"/>
</dbReference>
<proteinExistence type="predicted"/>
<sequence length="105" mass="12538">MWERIVSSIVTGLIVGLVIWFFQLKKEKRDLKNDYERELSILKERLCYINYDQNTLSLDSIQQSIPQYIEELIGVLQNYPLDLIDKYVEHNRELATLLLEHKINI</sequence>